<name>A0A3M0I0D7_9ACTN</name>
<dbReference type="EMBL" id="PENI01000029">
    <property type="protein sequence ID" value="RMB81600.1"/>
    <property type="molecule type" value="Genomic_DNA"/>
</dbReference>
<comment type="cofactor">
    <cofactor evidence="1">
        <name>FAD</name>
        <dbReference type="ChEBI" id="CHEBI:57692"/>
    </cofactor>
</comment>
<dbReference type="Gene3D" id="3.50.50.100">
    <property type="match status" value="1"/>
</dbReference>
<protein>
    <submittedName>
        <fullName evidence="7">FAD-dependent oxidoreductase</fullName>
    </submittedName>
</protein>
<dbReference type="InterPro" id="IPR051169">
    <property type="entry name" value="NADH-Q_oxidoreductase"/>
</dbReference>
<feature type="domain" description="FAD/NAD(P)-binding" evidence="6">
    <location>
        <begin position="6"/>
        <end position="280"/>
    </location>
</feature>
<accession>A0A3M0I0D7</accession>
<dbReference type="GO" id="GO:0019646">
    <property type="term" value="P:aerobic electron transport chain"/>
    <property type="evidence" value="ECO:0007669"/>
    <property type="project" value="TreeGrafter"/>
</dbReference>
<keyword evidence="8" id="KW-1185">Reference proteome</keyword>
<dbReference type="Proteomes" id="UP000270471">
    <property type="component" value="Unassembled WGS sequence"/>
</dbReference>
<evidence type="ECO:0000313" key="8">
    <source>
        <dbReference type="Proteomes" id="UP000270471"/>
    </source>
</evidence>
<dbReference type="PANTHER" id="PTHR42913:SF3">
    <property type="entry name" value="64 KDA MITOCHONDRIAL NADH DEHYDROGENASE (EUROFUNG)"/>
    <property type="match status" value="1"/>
</dbReference>
<dbReference type="RefSeq" id="WP_121893588.1">
    <property type="nucleotide sequence ID" value="NZ_PENI01000029.1"/>
</dbReference>
<evidence type="ECO:0000256" key="2">
    <source>
        <dbReference type="ARBA" id="ARBA00005272"/>
    </source>
</evidence>
<evidence type="ECO:0000256" key="5">
    <source>
        <dbReference type="ARBA" id="ARBA00023002"/>
    </source>
</evidence>
<dbReference type="PANTHER" id="PTHR42913">
    <property type="entry name" value="APOPTOSIS-INDUCING FACTOR 1"/>
    <property type="match status" value="1"/>
</dbReference>
<reference evidence="7 8" key="1">
    <citation type="submission" date="2017-11" db="EMBL/GenBank/DDBJ databases">
        <title>Draft genome of actinobacteria isolated from guarana (Paullinia cupana (Mart.) Ducke.</title>
        <authorList>
            <person name="Siqueira K.A."/>
            <person name="Liotti R.G."/>
            <person name="Mendes T.A.O."/>
            <person name="Soares M.A."/>
        </authorList>
    </citation>
    <scope>NUCLEOTIDE SEQUENCE [LARGE SCALE GENOMIC DNA]</scope>
    <source>
        <strain evidence="7 8">193</strain>
    </source>
</reference>
<dbReference type="InterPro" id="IPR023753">
    <property type="entry name" value="FAD/NAD-binding_dom"/>
</dbReference>
<dbReference type="AlphaFoldDB" id="A0A3M0I0D7"/>
<keyword evidence="5" id="KW-0560">Oxidoreductase</keyword>
<dbReference type="InterPro" id="IPR036188">
    <property type="entry name" value="FAD/NAD-bd_sf"/>
</dbReference>
<evidence type="ECO:0000313" key="7">
    <source>
        <dbReference type="EMBL" id="RMB81600.1"/>
    </source>
</evidence>
<evidence type="ECO:0000256" key="1">
    <source>
        <dbReference type="ARBA" id="ARBA00001974"/>
    </source>
</evidence>
<dbReference type="GO" id="GO:0003955">
    <property type="term" value="F:NAD(P)H dehydrogenase (quinone) activity"/>
    <property type="evidence" value="ECO:0007669"/>
    <property type="project" value="TreeGrafter"/>
</dbReference>
<evidence type="ECO:0000256" key="4">
    <source>
        <dbReference type="ARBA" id="ARBA00022827"/>
    </source>
</evidence>
<organism evidence="7 8">
    <name type="scientific">Streptomyces shenzhenensis</name>
    <dbReference type="NCBI Taxonomy" id="943815"/>
    <lineage>
        <taxon>Bacteria</taxon>
        <taxon>Bacillati</taxon>
        <taxon>Actinomycetota</taxon>
        <taxon>Actinomycetes</taxon>
        <taxon>Kitasatosporales</taxon>
        <taxon>Streptomycetaceae</taxon>
        <taxon>Streptomyces</taxon>
    </lineage>
</organism>
<evidence type="ECO:0000256" key="3">
    <source>
        <dbReference type="ARBA" id="ARBA00022630"/>
    </source>
</evidence>
<proteinExistence type="inferred from homology"/>
<comment type="similarity">
    <text evidence="2">Belongs to the NADH dehydrogenase family.</text>
</comment>
<sequence>MVGNTEVIVIGGGYAGVMAANRLTQRDDVTVTLINPRPDFVERIRLHQLVGGSDDAVVDYRRILAGGVRLVVDAVTRIDAAERSVTLASGGTVGYDYLIYAVGSNSAAPRVPGAAEFAYPIAGLEEAQRLRPVLDGAPATAAVTVVGAGPSGIETAAELAEEGRTVTLVCGGPLGPYLHPRGRRSVAERLAGLGVTVLDGPGTEVTAVSRDAVQLGGGRTVPSAVTIWTAGFGVPDLAARSGLSTDADGRLRTDETLTSVDDARVVAAGDAAAPSDLPFRMGCQSAVQLGPQAAETVLSRIAGKQPAPISVGFAGQCISLGRRAGIFQFAHKDDTAIKFYVGGRPGARLKEFVCRSTVWQLRYEARKPGVRTWWAKDAERAHRLRAERDKAPATPA</sequence>
<dbReference type="Pfam" id="PF07992">
    <property type="entry name" value="Pyr_redox_2"/>
    <property type="match status" value="1"/>
</dbReference>
<gene>
    <name evidence="7" type="ORF">CTZ28_33835</name>
</gene>
<comment type="caution">
    <text evidence="7">The sequence shown here is derived from an EMBL/GenBank/DDBJ whole genome shotgun (WGS) entry which is preliminary data.</text>
</comment>
<keyword evidence="3" id="KW-0285">Flavoprotein</keyword>
<evidence type="ECO:0000259" key="6">
    <source>
        <dbReference type="Pfam" id="PF07992"/>
    </source>
</evidence>
<dbReference type="PRINTS" id="PR00368">
    <property type="entry name" value="FADPNR"/>
</dbReference>
<dbReference type="SUPFAM" id="SSF51905">
    <property type="entry name" value="FAD/NAD(P)-binding domain"/>
    <property type="match status" value="1"/>
</dbReference>
<keyword evidence="4" id="KW-0274">FAD</keyword>
<dbReference type="OrthoDB" id="9784880at2"/>